<dbReference type="InterPro" id="IPR036388">
    <property type="entry name" value="WH-like_DNA-bd_sf"/>
</dbReference>
<evidence type="ECO:0000256" key="1">
    <source>
        <dbReference type="ARBA" id="ARBA00022553"/>
    </source>
</evidence>
<comment type="caution">
    <text evidence="8">The sequence shown here is derived from an EMBL/GenBank/DDBJ whole genome shotgun (WGS) entry which is preliminary data.</text>
</comment>
<dbReference type="Proteomes" id="UP001500141">
    <property type="component" value="Unassembled WGS sequence"/>
</dbReference>
<dbReference type="PROSITE" id="PS50043">
    <property type="entry name" value="HTH_LUXR_2"/>
    <property type="match status" value="1"/>
</dbReference>
<dbReference type="PROSITE" id="PS50110">
    <property type="entry name" value="RESPONSE_REGULATORY"/>
    <property type="match status" value="1"/>
</dbReference>
<evidence type="ECO:0000256" key="4">
    <source>
        <dbReference type="ARBA" id="ARBA00023163"/>
    </source>
</evidence>
<feature type="domain" description="HTH luxR-type" evidence="6">
    <location>
        <begin position="138"/>
        <end position="204"/>
    </location>
</feature>
<evidence type="ECO:0000256" key="3">
    <source>
        <dbReference type="ARBA" id="ARBA00023125"/>
    </source>
</evidence>
<evidence type="ECO:0000259" key="7">
    <source>
        <dbReference type="PROSITE" id="PS50110"/>
    </source>
</evidence>
<dbReference type="SMART" id="SM00448">
    <property type="entry name" value="REC"/>
    <property type="match status" value="1"/>
</dbReference>
<dbReference type="Gene3D" id="3.40.50.2300">
    <property type="match status" value="1"/>
</dbReference>
<keyword evidence="1 5" id="KW-0597">Phosphoprotein</keyword>
<dbReference type="Pfam" id="PF00072">
    <property type="entry name" value="Response_reg"/>
    <property type="match status" value="1"/>
</dbReference>
<dbReference type="InterPro" id="IPR039420">
    <property type="entry name" value="WalR-like"/>
</dbReference>
<dbReference type="InterPro" id="IPR001789">
    <property type="entry name" value="Sig_transdc_resp-reg_receiver"/>
</dbReference>
<evidence type="ECO:0000256" key="2">
    <source>
        <dbReference type="ARBA" id="ARBA00023015"/>
    </source>
</evidence>
<dbReference type="CDD" id="cd17535">
    <property type="entry name" value="REC_NarL-like"/>
    <property type="match status" value="1"/>
</dbReference>
<evidence type="ECO:0000313" key="9">
    <source>
        <dbReference type="Proteomes" id="UP001500141"/>
    </source>
</evidence>
<feature type="modified residue" description="4-aspartylphosphate" evidence="5">
    <location>
        <position position="52"/>
    </location>
</feature>
<dbReference type="InterPro" id="IPR011006">
    <property type="entry name" value="CheY-like_superfamily"/>
</dbReference>
<dbReference type="InterPro" id="IPR016032">
    <property type="entry name" value="Sig_transdc_resp-reg_C-effctor"/>
</dbReference>
<sequence>MKVVIADDHPLTLNGTKNYIENLGYNVVHVCSNGIAALNYIQLYLPDVAVLDLNMPGIDGLEVLQKVYEAKLRTKIILLTMHNEVSILNKAKEYKVDGYVLKEKASPDLENCLKDIAEGKKYYSSSLLLNYQISLSNSDDKLSQLTLSERKIIQLVASHKTSKQIAELLFLSEKTVEGHRSKIIEKLGLPKEKNALLIWAIQNLNNKT</sequence>
<dbReference type="Pfam" id="PF00196">
    <property type="entry name" value="GerE"/>
    <property type="match status" value="1"/>
</dbReference>
<dbReference type="CDD" id="cd06170">
    <property type="entry name" value="LuxR_C_like"/>
    <property type="match status" value="1"/>
</dbReference>
<dbReference type="Gene3D" id="1.10.10.10">
    <property type="entry name" value="Winged helix-like DNA-binding domain superfamily/Winged helix DNA-binding domain"/>
    <property type="match status" value="1"/>
</dbReference>
<proteinExistence type="predicted"/>
<dbReference type="PRINTS" id="PR00038">
    <property type="entry name" value="HTHLUXR"/>
</dbReference>
<dbReference type="EMBL" id="BAABIP010000018">
    <property type="protein sequence ID" value="GAA4771238.1"/>
    <property type="molecule type" value="Genomic_DNA"/>
</dbReference>
<dbReference type="InterPro" id="IPR058245">
    <property type="entry name" value="NreC/VraR/RcsB-like_REC"/>
</dbReference>
<reference evidence="9" key="1">
    <citation type="journal article" date="2019" name="Int. J. Syst. Evol. Microbiol.">
        <title>The Global Catalogue of Microorganisms (GCM) 10K type strain sequencing project: providing services to taxonomists for standard genome sequencing and annotation.</title>
        <authorList>
            <consortium name="The Broad Institute Genomics Platform"/>
            <consortium name="The Broad Institute Genome Sequencing Center for Infectious Disease"/>
            <person name="Wu L."/>
            <person name="Ma J."/>
        </authorList>
    </citation>
    <scope>NUCLEOTIDE SEQUENCE [LARGE SCALE GENOMIC DNA]</scope>
    <source>
        <strain evidence="9">JCM 18198</strain>
    </source>
</reference>
<keyword evidence="2" id="KW-0805">Transcription regulation</keyword>
<dbReference type="SUPFAM" id="SSF52172">
    <property type="entry name" value="CheY-like"/>
    <property type="match status" value="1"/>
</dbReference>
<evidence type="ECO:0000256" key="5">
    <source>
        <dbReference type="PROSITE-ProRule" id="PRU00169"/>
    </source>
</evidence>
<gene>
    <name evidence="8" type="ORF">GCM10023230_21850</name>
</gene>
<keyword evidence="9" id="KW-1185">Reference proteome</keyword>
<organism evidence="8 9">
    <name type="scientific">Flavobacterium hankyongi</name>
    <dbReference type="NCBI Taxonomy" id="1176532"/>
    <lineage>
        <taxon>Bacteria</taxon>
        <taxon>Pseudomonadati</taxon>
        <taxon>Bacteroidota</taxon>
        <taxon>Flavobacteriia</taxon>
        <taxon>Flavobacteriales</taxon>
        <taxon>Flavobacteriaceae</taxon>
        <taxon>Flavobacterium</taxon>
    </lineage>
</organism>
<evidence type="ECO:0000313" key="8">
    <source>
        <dbReference type="EMBL" id="GAA4771238.1"/>
    </source>
</evidence>
<dbReference type="RefSeq" id="WP_264544559.1">
    <property type="nucleotide sequence ID" value="NZ_BAABIP010000018.1"/>
</dbReference>
<dbReference type="PANTHER" id="PTHR43214">
    <property type="entry name" value="TWO-COMPONENT RESPONSE REGULATOR"/>
    <property type="match status" value="1"/>
</dbReference>
<protein>
    <submittedName>
        <fullName evidence="8">Response regulator transcription factor</fullName>
    </submittedName>
</protein>
<evidence type="ECO:0000259" key="6">
    <source>
        <dbReference type="PROSITE" id="PS50043"/>
    </source>
</evidence>
<dbReference type="SUPFAM" id="SSF46894">
    <property type="entry name" value="C-terminal effector domain of the bipartite response regulators"/>
    <property type="match status" value="1"/>
</dbReference>
<dbReference type="PANTHER" id="PTHR43214:SF41">
    <property type="entry name" value="NITRATE_NITRITE RESPONSE REGULATOR PROTEIN NARP"/>
    <property type="match status" value="1"/>
</dbReference>
<keyword evidence="4" id="KW-0804">Transcription</keyword>
<dbReference type="SMART" id="SM00421">
    <property type="entry name" value="HTH_LUXR"/>
    <property type="match status" value="1"/>
</dbReference>
<keyword evidence="3" id="KW-0238">DNA-binding</keyword>
<dbReference type="InterPro" id="IPR000792">
    <property type="entry name" value="Tscrpt_reg_LuxR_C"/>
</dbReference>
<name>A0ABP9A088_9FLAO</name>
<accession>A0ABP9A088</accession>
<feature type="domain" description="Response regulatory" evidence="7">
    <location>
        <begin position="2"/>
        <end position="117"/>
    </location>
</feature>